<accession>A0A8H4KPC4</accession>
<keyword evidence="4" id="KW-1185">Reference proteome</keyword>
<keyword evidence="1" id="KW-0175">Coiled coil</keyword>
<feature type="coiled-coil region" evidence="1">
    <location>
        <begin position="359"/>
        <end position="418"/>
    </location>
</feature>
<dbReference type="OrthoDB" id="5406275at2759"/>
<sequence length="614" mass="68573">MSSASKNPNLYDASIDGYPPAYEPSSAGDSGHHRDNGNGSAADGSQAWPHDPRAMYAKQVQRACKTAWKQVTEDNALASSSWAAPLAAAPTAISVMAFLLKTAADKKAAGITVSDLVVKSEKGEKLGELPSRYFHTNLQHCSDVGRLAFLDAQQKMNKINAVARSMMDGGGSVSYIVELLEDPEDAKMNLKPELDEVKRIATDCREECESVKKKFEYWQHVIIHLSHTALDLRGEKIIMAQRVSEEESLASADVTKHSEKRTSAENKIREMKKQLGSARERVDRAQDELDAVLSLPPIEEPSYYVELDAAQRLAGPMTNAPKYDRGYLANAGSVLFGFRSKKYRDEDQAYQEAHQSKHERKQQEIIEEARARREAHRRRAENDVNEARTRAATLFSEIDQAVKELSLEEDKLADAKVSFAKASADLKRLGDQKLELNDIVEILRESTYELGRLKKQLEPLILFFSGLENNISEDVMKKVDAFLNTIGRNIRNGDNPDEMSLNLGKASKKRVLEAALQIQGRFSVIADISSAYVKISDTCIREAINRMELLSKIEDPKQWKEEREGFDEWCLKAIDDIHHIAKETSDHVGESVQSRIGMLERRAIAAAEEAAEDG</sequence>
<gene>
    <name evidence="3" type="ORF">F53441_2722</name>
</gene>
<proteinExistence type="predicted"/>
<feature type="region of interest" description="Disordered" evidence="2">
    <location>
        <begin position="1"/>
        <end position="49"/>
    </location>
</feature>
<reference evidence="3" key="1">
    <citation type="submission" date="2020-01" db="EMBL/GenBank/DDBJ databases">
        <title>Identification and distribution of gene clusters putatively required for synthesis of sphingolipid metabolism inhibitors in phylogenetically diverse species of the filamentous fungus Fusarium.</title>
        <authorList>
            <person name="Kim H.-S."/>
            <person name="Busman M."/>
            <person name="Brown D.W."/>
            <person name="Divon H."/>
            <person name="Uhlig S."/>
            <person name="Proctor R.H."/>
        </authorList>
    </citation>
    <scope>NUCLEOTIDE SEQUENCE</scope>
    <source>
        <strain evidence="3">NRRL 53441</strain>
    </source>
</reference>
<evidence type="ECO:0000256" key="2">
    <source>
        <dbReference type="SAM" id="MobiDB-lite"/>
    </source>
</evidence>
<dbReference type="Proteomes" id="UP000605986">
    <property type="component" value="Unassembled WGS sequence"/>
</dbReference>
<dbReference type="PANTHER" id="PTHR33488">
    <property type="entry name" value="ZGC:162509"/>
    <property type="match status" value="1"/>
</dbReference>
<organism evidence="3 4">
    <name type="scientific">Fusarium austroafricanum</name>
    <dbReference type="NCBI Taxonomy" id="2364996"/>
    <lineage>
        <taxon>Eukaryota</taxon>
        <taxon>Fungi</taxon>
        <taxon>Dikarya</taxon>
        <taxon>Ascomycota</taxon>
        <taxon>Pezizomycotina</taxon>
        <taxon>Sordariomycetes</taxon>
        <taxon>Hypocreomycetidae</taxon>
        <taxon>Hypocreales</taxon>
        <taxon>Nectriaceae</taxon>
        <taxon>Fusarium</taxon>
        <taxon>Fusarium concolor species complex</taxon>
    </lineage>
</organism>
<evidence type="ECO:0000313" key="4">
    <source>
        <dbReference type="Proteomes" id="UP000605986"/>
    </source>
</evidence>
<comment type="caution">
    <text evidence="3">The sequence shown here is derived from an EMBL/GenBank/DDBJ whole genome shotgun (WGS) entry which is preliminary data.</text>
</comment>
<feature type="coiled-coil region" evidence="1">
    <location>
        <begin position="254"/>
        <end position="295"/>
    </location>
</feature>
<evidence type="ECO:0000256" key="1">
    <source>
        <dbReference type="SAM" id="Coils"/>
    </source>
</evidence>
<name>A0A8H4KPC4_9HYPO</name>
<protein>
    <submittedName>
        <fullName evidence="3">Uncharacterized protein</fullName>
    </submittedName>
</protein>
<evidence type="ECO:0000313" key="3">
    <source>
        <dbReference type="EMBL" id="KAF4454852.1"/>
    </source>
</evidence>
<dbReference type="PANTHER" id="PTHR33488:SF2">
    <property type="entry name" value="EARLY ENDOSOME ANTIGEN 1-LIKE"/>
    <property type="match status" value="1"/>
</dbReference>
<dbReference type="AlphaFoldDB" id="A0A8H4KPC4"/>
<dbReference type="EMBL" id="JAADJG010000115">
    <property type="protein sequence ID" value="KAF4454852.1"/>
    <property type="molecule type" value="Genomic_DNA"/>
</dbReference>